<keyword evidence="1" id="KW-0812">Transmembrane</keyword>
<dbReference type="STRING" id="8005.ENSEEEP00000021377"/>
<feature type="transmembrane region" description="Helical" evidence="1">
    <location>
        <begin position="44"/>
        <end position="64"/>
    </location>
</feature>
<reference evidence="2" key="5">
    <citation type="submission" date="2025-09" db="UniProtKB">
        <authorList>
            <consortium name="Ensembl"/>
        </authorList>
    </citation>
    <scope>IDENTIFICATION</scope>
</reference>
<proteinExistence type="predicted"/>
<name>A0A4W4FCE5_ELEEL</name>
<dbReference type="AlphaFoldDB" id="A0A4W4FCE5"/>
<dbReference type="GeneTree" id="ENSGT00940000161608"/>
<accession>A0A4W4FCE5</accession>
<keyword evidence="3" id="KW-1185">Reference proteome</keyword>
<evidence type="ECO:0000313" key="3">
    <source>
        <dbReference type="Proteomes" id="UP000314983"/>
    </source>
</evidence>
<feature type="transmembrane region" description="Helical" evidence="1">
    <location>
        <begin position="70"/>
        <end position="93"/>
    </location>
</feature>
<organism evidence="2 3">
    <name type="scientific">Electrophorus electricus</name>
    <name type="common">Electric eel</name>
    <name type="synonym">Gymnotus electricus</name>
    <dbReference type="NCBI Taxonomy" id="8005"/>
    <lineage>
        <taxon>Eukaryota</taxon>
        <taxon>Metazoa</taxon>
        <taxon>Chordata</taxon>
        <taxon>Craniata</taxon>
        <taxon>Vertebrata</taxon>
        <taxon>Euteleostomi</taxon>
        <taxon>Actinopterygii</taxon>
        <taxon>Neopterygii</taxon>
        <taxon>Teleostei</taxon>
        <taxon>Ostariophysi</taxon>
        <taxon>Gymnotiformes</taxon>
        <taxon>Gymnotoidei</taxon>
        <taxon>Gymnotidae</taxon>
        <taxon>Electrophorus</taxon>
    </lineage>
</organism>
<keyword evidence="1" id="KW-0472">Membrane</keyword>
<reference evidence="2" key="4">
    <citation type="submission" date="2025-08" db="UniProtKB">
        <authorList>
            <consortium name="Ensembl"/>
        </authorList>
    </citation>
    <scope>IDENTIFICATION</scope>
</reference>
<keyword evidence="1" id="KW-1133">Transmembrane helix</keyword>
<reference evidence="3" key="2">
    <citation type="journal article" date="2017" name="Sci. Adv.">
        <title>A tail of two voltages: Proteomic comparison of the three electric organs of the electric eel.</title>
        <authorList>
            <person name="Traeger L.L."/>
            <person name="Sabat G."/>
            <person name="Barrett-Wilt G.A."/>
            <person name="Wells G.B."/>
            <person name="Sussman M.R."/>
        </authorList>
    </citation>
    <scope>NUCLEOTIDE SEQUENCE [LARGE SCALE GENOMIC DNA]</scope>
</reference>
<evidence type="ECO:0000313" key="2">
    <source>
        <dbReference type="Ensembl" id="ENSEEEP00000021377.2"/>
    </source>
</evidence>
<protein>
    <recommendedName>
        <fullName evidence="4">Palmitoyltransferase ZDHHC1</fullName>
    </recommendedName>
</protein>
<evidence type="ECO:0008006" key="4">
    <source>
        <dbReference type="Google" id="ProtNLM"/>
    </source>
</evidence>
<reference evidence="2" key="3">
    <citation type="submission" date="2020-05" db="EMBL/GenBank/DDBJ databases">
        <title>Electrophorus electricus (electric eel) genome, fEleEle1, primary haplotype.</title>
        <authorList>
            <person name="Myers G."/>
            <person name="Meyer A."/>
            <person name="Fedrigo O."/>
            <person name="Formenti G."/>
            <person name="Rhie A."/>
            <person name="Tracey A."/>
            <person name="Sims Y."/>
            <person name="Jarvis E.D."/>
        </authorList>
    </citation>
    <scope>NUCLEOTIDE SEQUENCE [LARGE SCALE GENOMIC DNA]</scope>
</reference>
<sequence>MSCFERRLRRTAPAHGGSQNELVVAPTHSRVNGWSCPLHVLQPLAWLVYAFMAIVGFGVYIPLLPPPWNYLSYGVTGTACVLHLLTHVAAVTIDPADYSVRVRKDYLSPMPVFDKKKHPHVIHNQHCYLCEVDVYVQY</sequence>
<dbReference type="OMA" id="CEVDVYV"/>
<dbReference type="Proteomes" id="UP000314983">
    <property type="component" value="Chromosome 5"/>
</dbReference>
<reference evidence="3" key="1">
    <citation type="journal article" date="2014" name="Science">
        <title>Nonhuman genetics. Genomic basis for the convergent evolution of electric organs.</title>
        <authorList>
            <person name="Gallant J.R."/>
            <person name="Traeger L.L."/>
            <person name="Volkening J.D."/>
            <person name="Moffett H."/>
            <person name="Chen P.H."/>
            <person name="Novina C.D."/>
            <person name="Phillips G.N.Jr."/>
            <person name="Anand R."/>
            <person name="Wells G.B."/>
            <person name="Pinch M."/>
            <person name="Guth R."/>
            <person name="Unguez G.A."/>
            <person name="Albert J.S."/>
            <person name="Zakon H.H."/>
            <person name="Samanta M.P."/>
            <person name="Sussman M.R."/>
        </authorList>
    </citation>
    <scope>NUCLEOTIDE SEQUENCE [LARGE SCALE GENOMIC DNA]</scope>
</reference>
<dbReference type="Ensembl" id="ENSEEET00000021615.2">
    <property type="protein sequence ID" value="ENSEEEP00000021377.2"/>
    <property type="gene ID" value="ENSEEEG00000010418.2"/>
</dbReference>
<evidence type="ECO:0000256" key="1">
    <source>
        <dbReference type="SAM" id="Phobius"/>
    </source>
</evidence>